<dbReference type="EMBL" id="CP048877">
    <property type="protein sequence ID" value="QIJ72093.1"/>
    <property type="molecule type" value="Genomic_DNA"/>
</dbReference>
<evidence type="ECO:0000256" key="6">
    <source>
        <dbReference type="ARBA" id="ARBA00022692"/>
    </source>
</evidence>
<keyword evidence="6 13" id="KW-0812">Transmembrane</keyword>
<keyword evidence="3" id="KW-0813">Transport</keyword>
<dbReference type="Proteomes" id="UP000502179">
    <property type="component" value="Chromosome"/>
</dbReference>
<evidence type="ECO:0000256" key="9">
    <source>
        <dbReference type="ARBA" id="ARBA00022989"/>
    </source>
</evidence>
<keyword evidence="11 13" id="KW-0472">Membrane</keyword>
<feature type="region of interest" description="Disordered" evidence="12">
    <location>
        <begin position="297"/>
        <end position="325"/>
    </location>
</feature>
<dbReference type="SUPFAM" id="SSF48695">
    <property type="entry name" value="Multiheme cytochromes"/>
    <property type="match status" value="1"/>
</dbReference>
<keyword evidence="9 13" id="KW-1133">Transmembrane helix</keyword>
<gene>
    <name evidence="14" type="ORF">G4V39_07350</name>
</gene>
<evidence type="ECO:0000313" key="15">
    <source>
        <dbReference type="Proteomes" id="UP000502179"/>
    </source>
</evidence>
<evidence type="ECO:0000256" key="11">
    <source>
        <dbReference type="ARBA" id="ARBA00023136"/>
    </source>
</evidence>
<keyword evidence="8" id="KW-0249">Electron transport</keyword>
<feature type="transmembrane region" description="Helical" evidence="13">
    <location>
        <begin position="103"/>
        <end position="126"/>
    </location>
</feature>
<dbReference type="InterPro" id="IPR051174">
    <property type="entry name" value="Cytochrome_c-type_ET"/>
</dbReference>
<keyword evidence="5" id="KW-0349">Heme</keyword>
<sequence>MRFREAIIGFIQLITRSKLSSFGALITTVVFPVLAFLVILDIQGYIHNPYFKLFIYMFLGPAMIFGLILVAVGIFFGKQSIFRYEYVKEYFSDPSRFQQARQIILLVVFLTVINVIIITLISYGGYHYTESVSFCGELCHKVMKGEYTAYQNSPHSRVACVECHIGPGASWWVKAKISGLKEVWAYLTNSYPRPIPTPVKALRPARETCEECHRPEFFHGDKLKIKDKFLDDEHNTHVRSVMLLKVGTGGFRGMRAQGIHWHVSHDNKIIYRYADEARQQITEVILEKADGSRMIFHSPDFEQSSSPQQEEQEGKEVRHREEGGKHQRIMDCMDCHNRPTHIYLSPEEAIDQLMITGEIPTELPYIKKVALEVITPPYRTTQEAKDAIRTKIRAWYKEHYPNIVEENNPLLEKAIHGVITAYTENVFPEINIQWNTYVNFLSHDGCFRCHNEELETKAGEVISQDCELCHVILAEDEKEPEILKQLQCE</sequence>
<dbReference type="GO" id="GO:0009055">
    <property type="term" value="F:electron transfer activity"/>
    <property type="evidence" value="ECO:0007669"/>
    <property type="project" value="TreeGrafter"/>
</dbReference>
<dbReference type="InterPro" id="IPR038266">
    <property type="entry name" value="NapC/NirT_cytc_sf"/>
</dbReference>
<dbReference type="GO" id="GO:0046872">
    <property type="term" value="F:metal ion binding"/>
    <property type="evidence" value="ECO:0007669"/>
    <property type="project" value="UniProtKB-KW"/>
</dbReference>
<protein>
    <submittedName>
        <fullName evidence="14">Cytochrome C</fullName>
    </submittedName>
</protein>
<keyword evidence="15" id="KW-1185">Reference proteome</keyword>
<evidence type="ECO:0000256" key="2">
    <source>
        <dbReference type="ARBA" id="ARBA00007395"/>
    </source>
</evidence>
<evidence type="ECO:0000256" key="8">
    <source>
        <dbReference type="ARBA" id="ARBA00022982"/>
    </source>
</evidence>
<evidence type="ECO:0000256" key="13">
    <source>
        <dbReference type="SAM" id="Phobius"/>
    </source>
</evidence>
<accession>A0A6G7PXF3</accession>
<dbReference type="KEGG" id="tav:G4V39_07350"/>
<dbReference type="InterPro" id="IPR005126">
    <property type="entry name" value="NapC/NirT_cyt_c_N"/>
</dbReference>
<evidence type="ECO:0000256" key="1">
    <source>
        <dbReference type="ARBA" id="ARBA00004236"/>
    </source>
</evidence>
<evidence type="ECO:0000256" key="3">
    <source>
        <dbReference type="ARBA" id="ARBA00022448"/>
    </source>
</evidence>
<keyword evidence="10" id="KW-0408">Iron</keyword>
<dbReference type="Pfam" id="PF03264">
    <property type="entry name" value="Cytochrom_NNT"/>
    <property type="match status" value="1"/>
</dbReference>
<evidence type="ECO:0000256" key="10">
    <source>
        <dbReference type="ARBA" id="ARBA00023004"/>
    </source>
</evidence>
<evidence type="ECO:0000256" key="7">
    <source>
        <dbReference type="ARBA" id="ARBA00022723"/>
    </source>
</evidence>
<keyword evidence="4" id="KW-1003">Cell membrane</keyword>
<dbReference type="GO" id="GO:0009061">
    <property type="term" value="P:anaerobic respiration"/>
    <property type="evidence" value="ECO:0007669"/>
    <property type="project" value="TreeGrafter"/>
</dbReference>
<name>A0A6G7PXF3_9BACT</name>
<evidence type="ECO:0000256" key="5">
    <source>
        <dbReference type="ARBA" id="ARBA00022617"/>
    </source>
</evidence>
<dbReference type="RefSeq" id="WP_166032310.1">
    <property type="nucleotide sequence ID" value="NZ_CP048877.1"/>
</dbReference>
<dbReference type="GO" id="GO:0005886">
    <property type="term" value="C:plasma membrane"/>
    <property type="evidence" value="ECO:0007669"/>
    <property type="project" value="UniProtKB-SubCell"/>
</dbReference>
<dbReference type="Gene3D" id="1.10.3820.10">
    <property type="entry name" value="Di-heme elbow motif domain"/>
    <property type="match status" value="1"/>
</dbReference>
<dbReference type="AlphaFoldDB" id="A0A6G7PXF3"/>
<evidence type="ECO:0000256" key="4">
    <source>
        <dbReference type="ARBA" id="ARBA00022475"/>
    </source>
</evidence>
<keyword evidence="7" id="KW-0479">Metal-binding</keyword>
<feature type="transmembrane region" description="Helical" evidence="13">
    <location>
        <begin position="21"/>
        <end position="42"/>
    </location>
</feature>
<dbReference type="InterPro" id="IPR036280">
    <property type="entry name" value="Multihaem_cyt_sf"/>
</dbReference>
<dbReference type="PANTHER" id="PTHR30333">
    <property type="entry name" value="CYTOCHROME C-TYPE PROTEIN"/>
    <property type="match status" value="1"/>
</dbReference>
<reference evidence="14 15" key="1">
    <citation type="submission" date="2020-02" db="EMBL/GenBank/DDBJ databases">
        <title>Genome analysis of Thermosulfuriphilus ammonigenes ST65T, an anaerobic thermophilic chemolithoautotrophic bacterium isolated from a deep-sea hydrothermal vent.</title>
        <authorList>
            <person name="Slobodkina G."/>
            <person name="Allioux M."/>
            <person name="Merkel A."/>
            <person name="Alain K."/>
            <person name="Jebbar M."/>
            <person name="Slobodkin A."/>
        </authorList>
    </citation>
    <scope>NUCLEOTIDE SEQUENCE [LARGE SCALE GENOMIC DNA]</scope>
    <source>
        <strain evidence="14 15">ST65</strain>
    </source>
</reference>
<feature type="compositionally biased region" description="Basic and acidic residues" evidence="12">
    <location>
        <begin position="312"/>
        <end position="325"/>
    </location>
</feature>
<proteinExistence type="inferred from homology"/>
<comment type="similarity">
    <text evidence="2">Belongs to the NapC/NirT/NrfH family.</text>
</comment>
<evidence type="ECO:0000256" key="12">
    <source>
        <dbReference type="SAM" id="MobiDB-lite"/>
    </source>
</evidence>
<comment type="subcellular location">
    <subcellularLocation>
        <location evidence="1">Cell membrane</location>
    </subcellularLocation>
</comment>
<feature type="transmembrane region" description="Helical" evidence="13">
    <location>
        <begin position="54"/>
        <end position="76"/>
    </location>
</feature>
<dbReference type="PANTHER" id="PTHR30333:SF1">
    <property type="entry name" value="CYTOCHROME C-TYPE PROTEIN NAPC"/>
    <property type="match status" value="1"/>
</dbReference>
<organism evidence="14 15">
    <name type="scientific">Thermosulfuriphilus ammonigenes</name>
    <dbReference type="NCBI Taxonomy" id="1936021"/>
    <lineage>
        <taxon>Bacteria</taxon>
        <taxon>Pseudomonadati</taxon>
        <taxon>Thermodesulfobacteriota</taxon>
        <taxon>Thermodesulfobacteria</taxon>
        <taxon>Thermodesulfobacteriales</taxon>
        <taxon>Thermodesulfobacteriaceae</taxon>
        <taxon>Thermosulfuriphilus</taxon>
    </lineage>
</organism>
<evidence type="ECO:0000313" key="14">
    <source>
        <dbReference type="EMBL" id="QIJ72093.1"/>
    </source>
</evidence>